<protein>
    <submittedName>
        <fullName evidence="1">Uncharacterized protein</fullName>
    </submittedName>
</protein>
<proteinExistence type="predicted"/>
<dbReference type="OrthoDB" id="2889385at2"/>
<dbReference type="AlphaFoldDB" id="A0A150KLQ0"/>
<comment type="caution">
    <text evidence="1">The sequence shown here is derived from an EMBL/GenBank/DDBJ whole genome shotgun (WGS) entry which is preliminary data.</text>
</comment>
<dbReference type="RefSeq" id="WP_066234521.1">
    <property type="nucleotide sequence ID" value="NZ_JALKTV010000001.1"/>
</dbReference>
<sequence length="109" mass="12510">MKKVLIKIVVLCLLLIVLFFLLSRPSTSYKKVVIIEKYYTPQSKGKAKGVKTKKSIPVISTPNGKAACLMEFDNGKILEMDCDTYVQYSIGEKVKIKYKNHRLIDIRRK</sequence>
<evidence type="ECO:0000313" key="1">
    <source>
        <dbReference type="EMBL" id="KYC95119.1"/>
    </source>
</evidence>
<dbReference type="Proteomes" id="UP000075666">
    <property type="component" value="Unassembled WGS sequence"/>
</dbReference>
<dbReference type="EMBL" id="LQYN01000097">
    <property type="protein sequence ID" value="KYC95119.1"/>
    <property type="molecule type" value="Genomic_DNA"/>
</dbReference>
<evidence type="ECO:0000313" key="2">
    <source>
        <dbReference type="Proteomes" id="UP000075666"/>
    </source>
</evidence>
<dbReference type="GeneID" id="62500414"/>
<reference evidence="1 2" key="1">
    <citation type="submission" date="2016-01" db="EMBL/GenBank/DDBJ databases">
        <title>Genome Sequences of Twelve Sporeforming Bacillus Species Isolated from Foods.</title>
        <authorList>
            <person name="Berendsen E.M."/>
            <person name="Wells-Bennik M.H."/>
            <person name="Krawcyk A.O."/>
            <person name="De Jong A."/>
            <person name="Holsappel S."/>
            <person name="Eijlander R.T."/>
            <person name="Kuipers O.P."/>
        </authorList>
    </citation>
    <scope>NUCLEOTIDE SEQUENCE [LARGE SCALE GENOMIC DNA]</scope>
    <source>
        <strain evidence="1 2">B4102</strain>
    </source>
</reference>
<name>A0A150KLQ0_9BACI</name>
<dbReference type="PATRIC" id="fig|46224.3.peg.130"/>
<gene>
    <name evidence="1" type="ORF">B4102_1390</name>
</gene>
<organism evidence="1 2">
    <name type="scientific">Heyndrickxia sporothermodurans</name>
    <dbReference type="NCBI Taxonomy" id="46224"/>
    <lineage>
        <taxon>Bacteria</taxon>
        <taxon>Bacillati</taxon>
        <taxon>Bacillota</taxon>
        <taxon>Bacilli</taxon>
        <taxon>Bacillales</taxon>
        <taxon>Bacillaceae</taxon>
        <taxon>Heyndrickxia</taxon>
    </lineage>
</organism>
<accession>A0A150KLQ0</accession>
<keyword evidence="2" id="KW-1185">Reference proteome</keyword>